<comment type="caution">
    <text evidence="3">The sequence shown here is derived from an EMBL/GenBank/DDBJ whole genome shotgun (WGS) entry which is preliminary data.</text>
</comment>
<sequence>MAQEETQPGAGTASSEESDSRSQDADEGLDAEWLLPALPLLAARGIRAFSDDGFWAWAATGLLVLALVIGAALIVISVRRRAYGTPICVAAGAIFVGIIAYVRNDFP</sequence>
<reference evidence="3 4" key="1">
    <citation type="submission" date="2019-03" db="EMBL/GenBank/DDBJ databases">
        <title>Draft genome sequences of novel Actinobacteria.</title>
        <authorList>
            <person name="Sahin N."/>
            <person name="Ay H."/>
            <person name="Saygin H."/>
        </authorList>
    </citation>
    <scope>NUCLEOTIDE SEQUENCE [LARGE SCALE GENOMIC DNA]</scope>
    <source>
        <strain evidence="3 4">H3C3</strain>
    </source>
</reference>
<keyword evidence="2" id="KW-1133">Transmembrane helix</keyword>
<name>A0A4R5BG88_9ACTN</name>
<keyword evidence="4" id="KW-1185">Reference proteome</keyword>
<dbReference type="Proteomes" id="UP000294513">
    <property type="component" value="Unassembled WGS sequence"/>
</dbReference>
<dbReference type="RefSeq" id="WP_131894829.1">
    <property type="nucleotide sequence ID" value="NZ_SMKU01000088.1"/>
</dbReference>
<proteinExistence type="predicted"/>
<keyword evidence="2" id="KW-0812">Transmembrane</keyword>
<feature type="transmembrane region" description="Helical" evidence="2">
    <location>
        <begin position="83"/>
        <end position="102"/>
    </location>
</feature>
<evidence type="ECO:0000313" key="3">
    <source>
        <dbReference type="EMBL" id="TDD85628.1"/>
    </source>
</evidence>
<keyword evidence="2" id="KW-0472">Membrane</keyword>
<feature type="region of interest" description="Disordered" evidence="1">
    <location>
        <begin position="1"/>
        <end position="27"/>
    </location>
</feature>
<evidence type="ECO:0000313" key="4">
    <source>
        <dbReference type="Proteomes" id="UP000294513"/>
    </source>
</evidence>
<gene>
    <name evidence="3" type="ORF">E1298_18425</name>
</gene>
<protein>
    <submittedName>
        <fullName evidence="3">Uncharacterized protein</fullName>
    </submittedName>
</protein>
<organism evidence="3 4">
    <name type="scientific">Actinomadura rubrisoli</name>
    <dbReference type="NCBI Taxonomy" id="2530368"/>
    <lineage>
        <taxon>Bacteria</taxon>
        <taxon>Bacillati</taxon>
        <taxon>Actinomycetota</taxon>
        <taxon>Actinomycetes</taxon>
        <taxon>Streptosporangiales</taxon>
        <taxon>Thermomonosporaceae</taxon>
        <taxon>Actinomadura</taxon>
    </lineage>
</organism>
<feature type="transmembrane region" description="Helical" evidence="2">
    <location>
        <begin position="54"/>
        <end position="76"/>
    </location>
</feature>
<dbReference type="EMBL" id="SMKU01000088">
    <property type="protein sequence ID" value="TDD85628.1"/>
    <property type="molecule type" value="Genomic_DNA"/>
</dbReference>
<evidence type="ECO:0000256" key="1">
    <source>
        <dbReference type="SAM" id="MobiDB-lite"/>
    </source>
</evidence>
<dbReference type="AlphaFoldDB" id="A0A4R5BG88"/>
<accession>A0A4R5BG88</accession>
<evidence type="ECO:0000256" key="2">
    <source>
        <dbReference type="SAM" id="Phobius"/>
    </source>
</evidence>